<feature type="transmembrane region" description="Helical" evidence="1">
    <location>
        <begin position="50"/>
        <end position="70"/>
    </location>
</feature>
<dbReference type="AlphaFoldDB" id="A0A2H0BN56"/>
<evidence type="ECO:0000256" key="1">
    <source>
        <dbReference type="SAM" id="Phobius"/>
    </source>
</evidence>
<accession>A0A2H0BN56</accession>
<gene>
    <name evidence="2" type="ORF">COX02_00085</name>
</gene>
<keyword evidence="1" id="KW-0472">Membrane</keyword>
<comment type="caution">
    <text evidence="2">The sequence shown here is derived from an EMBL/GenBank/DDBJ whole genome shotgun (WGS) entry which is preliminary data.</text>
</comment>
<name>A0A2H0BN56_9BACT</name>
<evidence type="ECO:0000313" key="3">
    <source>
        <dbReference type="Proteomes" id="UP000229334"/>
    </source>
</evidence>
<dbReference type="Proteomes" id="UP000229334">
    <property type="component" value="Unassembled WGS sequence"/>
</dbReference>
<protein>
    <submittedName>
        <fullName evidence="2">Uncharacterized protein</fullName>
    </submittedName>
</protein>
<reference evidence="2 3" key="1">
    <citation type="submission" date="2017-09" db="EMBL/GenBank/DDBJ databases">
        <title>Depth-based differentiation of microbial function through sediment-hosted aquifers and enrichment of novel symbionts in the deep terrestrial subsurface.</title>
        <authorList>
            <person name="Probst A.J."/>
            <person name="Ladd B."/>
            <person name="Jarett J.K."/>
            <person name="Geller-Mcgrath D.E."/>
            <person name="Sieber C.M."/>
            <person name="Emerson J.B."/>
            <person name="Anantharaman K."/>
            <person name="Thomas B.C."/>
            <person name="Malmstrom R."/>
            <person name="Stieglmeier M."/>
            <person name="Klingl A."/>
            <person name="Woyke T."/>
            <person name="Ryan C.M."/>
            <person name="Banfield J.F."/>
        </authorList>
    </citation>
    <scope>NUCLEOTIDE SEQUENCE [LARGE SCALE GENOMIC DNA]</scope>
    <source>
        <strain evidence="2">CG22_combo_CG10-13_8_21_14_all_37_9</strain>
    </source>
</reference>
<organism evidence="2 3">
    <name type="scientific">Candidatus Vogelbacteria bacterium CG22_combo_CG10-13_8_21_14_all_37_9</name>
    <dbReference type="NCBI Taxonomy" id="1975046"/>
    <lineage>
        <taxon>Bacteria</taxon>
        <taxon>Candidatus Vogeliibacteriota</taxon>
    </lineage>
</organism>
<keyword evidence="1" id="KW-0812">Transmembrane</keyword>
<evidence type="ECO:0000313" key="2">
    <source>
        <dbReference type="EMBL" id="PIP58470.1"/>
    </source>
</evidence>
<proteinExistence type="predicted"/>
<dbReference type="EMBL" id="PCSX01000003">
    <property type="protein sequence ID" value="PIP58470.1"/>
    <property type="molecule type" value="Genomic_DNA"/>
</dbReference>
<sequence>MVMLRKKEVPVDCEKVNRLGQKYNIETIHANCLNIRSGAWSVRSYRTEGLVVLCCFGCCDAVLFTIWTELKQRKNFRGNRNYIVLVSKSRLKDSANVRDEIERIRLSLIRREFKKKEEKALRSVTAVAV</sequence>
<keyword evidence="1" id="KW-1133">Transmembrane helix</keyword>